<name>A0A3G4ZU73_9VIRU</name>
<evidence type="ECO:0000313" key="1">
    <source>
        <dbReference type="EMBL" id="AYV78456.1"/>
    </source>
</evidence>
<organism evidence="1">
    <name type="scientific">Edafosvirus sp</name>
    <dbReference type="NCBI Taxonomy" id="2487765"/>
    <lineage>
        <taxon>Viruses</taxon>
        <taxon>Varidnaviria</taxon>
        <taxon>Bamfordvirae</taxon>
        <taxon>Nucleocytoviricota</taxon>
        <taxon>Megaviricetes</taxon>
        <taxon>Imitervirales</taxon>
        <taxon>Mimiviridae</taxon>
        <taxon>Klosneuvirinae</taxon>
    </lineage>
</organism>
<dbReference type="EMBL" id="MK072079">
    <property type="protein sequence ID" value="AYV78456.1"/>
    <property type="molecule type" value="Genomic_DNA"/>
</dbReference>
<accession>A0A3G4ZU73</accession>
<protein>
    <submittedName>
        <fullName evidence="1">Uncharacterized protein</fullName>
    </submittedName>
</protein>
<gene>
    <name evidence="1" type="ORF">Edafosvirus14_3</name>
</gene>
<proteinExistence type="predicted"/>
<sequence length="85" mass="9411">MNCFSQKIIRTISRSMKVRNFSTTSLNAIKNTPKHNFTSLDIALGSVTSVAGGMTMLAVTNLNNPTPTFYDESQNEQNYGAIEYN</sequence>
<reference evidence="1" key="1">
    <citation type="submission" date="2018-10" db="EMBL/GenBank/DDBJ databases">
        <title>Hidden diversity of soil giant viruses.</title>
        <authorList>
            <person name="Schulz F."/>
            <person name="Alteio L."/>
            <person name="Goudeau D."/>
            <person name="Ryan E.M."/>
            <person name="Malmstrom R.R."/>
            <person name="Blanchard J."/>
            <person name="Woyke T."/>
        </authorList>
    </citation>
    <scope>NUCLEOTIDE SEQUENCE</scope>
    <source>
        <strain evidence="1">EDV1</strain>
    </source>
</reference>